<gene>
    <name evidence="3" type="ORF">MSSAC_1486</name>
</gene>
<dbReference type="RefSeq" id="WP_048181456.1">
    <property type="nucleotide sequence ID" value="NZ_CP009508.1"/>
</dbReference>
<organism evidence="3 4">
    <name type="scientific">Methanosarcina siciliae C2J</name>
    <dbReference type="NCBI Taxonomy" id="1434118"/>
    <lineage>
        <taxon>Archaea</taxon>
        <taxon>Methanobacteriati</taxon>
        <taxon>Methanobacteriota</taxon>
        <taxon>Stenosarchaea group</taxon>
        <taxon>Methanomicrobia</taxon>
        <taxon>Methanosarcinales</taxon>
        <taxon>Methanosarcinaceae</taxon>
        <taxon>Methanosarcina</taxon>
    </lineage>
</organism>
<evidence type="ECO:0000256" key="1">
    <source>
        <dbReference type="SAM" id="Coils"/>
    </source>
</evidence>
<feature type="coiled-coil region" evidence="1">
    <location>
        <begin position="30"/>
        <end position="57"/>
    </location>
</feature>
<sequence length="92" mass="10218">MIIRIIGEGQYRAPEALCEELNKIDNRIVALVSEEKAEEFRKELAKLISEIKEKGEAVGAEEILESDIIVPPEDLSLEEAKAVFTGSGIFED</sequence>
<protein>
    <recommendedName>
        <fullName evidence="2">PspA-associated domain-containing protein</fullName>
    </recommendedName>
</protein>
<dbReference type="InterPro" id="IPR054437">
    <property type="entry name" value="PspA-assoc_dom"/>
</dbReference>
<evidence type="ECO:0000313" key="3">
    <source>
        <dbReference type="EMBL" id="AKB36076.1"/>
    </source>
</evidence>
<accession>A0A0E3LCT4</accession>
<keyword evidence="1" id="KW-0175">Coiled coil</keyword>
<dbReference type="Pfam" id="PF22743">
    <property type="entry name" value="PspAA"/>
    <property type="match status" value="1"/>
</dbReference>
<evidence type="ECO:0000313" key="4">
    <source>
        <dbReference type="Proteomes" id="UP000033123"/>
    </source>
</evidence>
<dbReference type="GeneID" id="24871086"/>
<dbReference type="STRING" id="1434118.MSSAC_1486"/>
<evidence type="ECO:0000259" key="2">
    <source>
        <dbReference type="Pfam" id="PF22743"/>
    </source>
</evidence>
<feature type="domain" description="PspA-associated" evidence="2">
    <location>
        <begin position="1"/>
        <end position="92"/>
    </location>
</feature>
<dbReference type="KEGG" id="msj:MSSAC_1486"/>
<dbReference type="AlphaFoldDB" id="A0A0E3LCT4"/>
<dbReference type="EMBL" id="CP009508">
    <property type="protein sequence ID" value="AKB36076.1"/>
    <property type="molecule type" value="Genomic_DNA"/>
</dbReference>
<dbReference type="Proteomes" id="UP000033123">
    <property type="component" value="Chromosome"/>
</dbReference>
<reference evidence="3 4" key="1">
    <citation type="submission" date="2014-07" db="EMBL/GenBank/DDBJ databases">
        <title>Methanogenic archaea and the global carbon cycle.</title>
        <authorList>
            <person name="Henriksen J.R."/>
            <person name="Luke J."/>
            <person name="Reinhart S."/>
            <person name="Benedict M.N."/>
            <person name="Youngblut N.D."/>
            <person name="Metcalf M.E."/>
            <person name="Whitaker R.J."/>
            <person name="Metcalf W.W."/>
        </authorList>
    </citation>
    <scope>NUCLEOTIDE SEQUENCE [LARGE SCALE GENOMIC DNA]</scope>
    <source>
        <strain evidence="3 4">C2J</strain>
    </source>
</reference>
<dbReference type="HOGENOM" id="CLU_186753_0_0_2"/>
<name>A0A0E3LCT4_9EURY</name>
<dbReference type="PATRIC" id="fig|1434118.4.peg.1886"/>
<proteinExistence type="predicted"/>